<dbReference type="EMBL" id="LDRT01000048">
    <property type="protein sequence ID" value="KTR94721.1"/>
    <property type="molecule type" value="Genomic_DNA"/>
</dbReference>
<protein>
    <submittedName>
        <fullName evidence="5">Glycerate kinase</fullName>
    </submittedName>
</protein>
<dbReference type="PIRSF" id="PIRSF006078">
    <property type="entry name" value="GlxK"/>
    <property type="match status" value="1"/>
</dbReference>
<accession>A0A147EXY2</accession>
<dbReference type="InterPro" id="IPR018197">
    <property type="entry name" value="Glycerate_kinase_RE-like"/>
</dbReference>
<sequence>MRVVLAPDSFKGSATAEEVVRALAEGLRRADPSIETVARPMADGGEGTLAAFLSATAGAVRHPLVVEGPAGPTHASWVELPDRTGVVELAAVSGIELLAGTLRPWDAHTIGVGQAIADALDHGVERLLVGIGSSASTDAGTGLLTALGARFLDAVGRPVAPGARGLRSVATVDVSRLRALPAGGVSVLCDVRSPLTGETGAARVFGPQKGFTDAECRRVDGDLHAFAALLSRALPAARPDAPGAGAAGGAGFALSGWGGVMRSGAGAVAERVGLGPAIAGADLVVTGEGRFDGQSARGKVAQFVRDAAAEAGVPVALVAGQVSTDADTSGFAEVVSLTDLAGSSVDARRDPSRWLRRAGGVLVERLRR</sequence>
<evidence type="ECO:0000256" key="4">
    <source>
        <dbReference type="PIRNR" id="PIRNR006078"/>
    </source>
</evidence>
<proteinExistence type="inferred from homology"/>
<evidence type="ECO:0000313" key="5">
    <source>
        <dbReference type="EMBL" id="KTR94721.1"/>
    </source>
</evidence>
<dbReference type="PANTHER" id="PTHR21599">
    <property type="entry name" value="GLYCERATE KINASE"/>
    <property type="match status" value="1"/>
</dbReference>
<comment type="caution">
    <text evidence="5">The sequence shown here is derived from an EMBL/GenBank/DDBJ whole genome shotgun (WGS) entry which is preliminary data.</text>
</comment>
<organism evidence="5 6">
    <name type="scientific">Microbacterium testaceum</name>
    <name type="common">Aureobacterium testaceum</name>
    <name type="synonym">Brevibacterium testaceum</name>
    <dbReference type="NCBI Taxonomy" id="2033"/>
    <lineage>
        <taxon>Bacteria</taxon>
        <taxon>Bacillati</taxon>
        <taxon>Actinomycetota</taxon>
        <taxon>Actinomycetes</taxon>
        <taxon>Micrococcales</taxon>
        <taxon>Microbacteriaceae</taxon>
        <taxon>Microbacterium</taxon>
    </lineage>
</organism>
<keyword evidence="2 4" id="KW-0808">Transferase</keyword>
<comment type="similarity">
    <text evidence="1 4">Belongs to the glycerate kinase type-1 family.</text>
</comment>
<gene>
    <name evidence="5" type="ORF">NS220_07980</name>
</gene>
<dbReference type="Gene3D" id="3.40.50.10350">
    <property type="entry name" value="Glycerate kinase, domain 1"/>
    <property type="match status" value="1"/>
</dbReference>
<dbReference type="GO" id="GO:0031388">
    <property type="term" value="P:organic acid phosphorylation"/>
    <property type="evidence" value="ECO:0007669"/>
    <property type="project" value="UniProtKB-UniRule"/>
</dbReference>
<dbReference type="Pfam" id="PF02595">
    <property type="entry name" value="Gly_kinase"/>
    <property type="match status" value="1"/>
</dbReference>
<dbReference type="SUPFAM" id="SSF110738">
    <property type="entry name" value="Glycerate kinase I"/>
    <property type="match status" value="1"/>
</dbReference>
<name>A0A147EXY2_MICTE</name>
<reference evidence="5 6" key="1">
    <citation type="journal article" date="2016" name="Front. Microbiol.">
        <title>Genomic Resource of Rice Seed Associated Bacteria.</title>
        <authorList>
            <person name="Midha S."/>
            <person name="Bansal K."/>
            <person name="Sharma S."/>
            <person name="Kumar N."/>
            <person name="Patil P.P."/>
            <person name="Chaudhry V."/>
            <person name="Patil P.B."/>
        </authorList>
    </citation>
    <scope>NUCLEOTIDE SEQUENCE [LARGE SCALE GENOMIC DNA]</scope>
    <source>
        <strain evidence="5 6">NS220</strain>
    </source>
</reference>
<dbReference type="OrthoDB" id="9774290at2"/>
<dbReference type="Proteomes" id="UP000075025">
    <property type="component" value="Unassembled WGS sequence"/>
</dbReference>
<keyword evidence="3 4" id="KW-0418">Kinase</keyword>
<dbReference type="InterPro" id="IPR018193">
    <property type="entry name" value="Glyc_kinase_flavodox-like_fold"/>
</dbReference>
<dbReference type="AlphaFoldDB" id="A0A147EXY2"/>
<evidence type="ECO:0000256" key="2">
    <source>
        <dbReference type="ARBA" id="ARBA00022679"/>
    </source>
</evidence>
<dbReference type="InterPro" id="IPR036129">
    <property type="entry name" value="Glycerate_kinase_sf"/>
</dbReference>
<dbReference type="GO" id="GO:0008887">
    <property type="term" value="F:glycerate kinase activity"/>
    <property type="evidence" value="ECO:0007669"/>
    <property type="project" value="UniProtKB-UniRule"/>
</dbReference>
<dbReference type="RefSeq" id="WP_058623541.1">
    <property type="nucleotide sequence ID" value="NZ_LDRT01000048.1"/>
</dbReference>
<dbReference type="NCBIfam" id="TIGR00045">
    <property type="entry name" value="glycerate kinase"/>
    <property type="match status" value="1"/>
</dbReference>
<evidence type="ECO:0000256" key="3">
    <source>
        <dbReference type="ARBA" id="ARBA00022777"/>
    </source>
</evidence>
<dbReference type="InterPro" id="IPR004381">
    <property type="entry name" value="Glycerate_kinase"/>
</dbReference>
<dbReference type="PANTHER" id="PTHR21599:SF0">
    <property type="entry name" value="GLYCERATE KINASE"/>
    <property type="match status" value="1"/>
</dbReference>
<evidence type="ECO:0000313" key="6">
    <source>
        <dbReference type="Proteomes" id="UP000075025"/>
    </source>
</evidence>
<dbReference type="Gene3D" id="3.90.1510.10">
    <property type="entry name" value="Glycerate kinase, domain 2"/>
    <property type="match status" value="1"/>
</dbReference>
<evidence type="ECO:0000256" key="1">
    <source>
        <dbReference type="ARBA" id="ARBA00006284"/>
    </source>
</evidence>
<dbReference type="PATRIC" id="fig|2033.6.peg.2599"/>